<protein>
    <submittedName>
        <fullName evidence="1">Uncharacterized protein</fullName>
    </submittedName>
</protein>
<sequence>MEPLELNDPAKIQEFLAKISLEGQGFTSDALLGDVFEAGLDWPDFLKAEGEDPGAFYDGKSPAWAKYHVRQGKRVFMVYGGADGKPRRTHFSETP</sequence>
<dbReference type="EMBL" id="CP048685">
    <property type="protein sequence ID" value="QPJ62777.1"/>
    <property type="molecule type" value="Genomic_DNA"/>
</dbReference>
<organism evidence="1 2">
    <name type="scientific">Candidatus Nitronauta litoralis</name>
    <dbReference type="NCBI Taxonomy" id="2705533"/>
    <lineage>
        <taxon>Bacteria</taxon>
        <taxon>Pseudomonadati</taxon>
        <taxon>Nitrospinota/Tectimicrobiota group</taxon>
        <taxon>Nitrospinota</taxon>
        <taxon>Nitrospinia</taxon>
        <taxon>Nitrospinales</taxon>
        <taxon>Nitrospinaceae</taxon>
        <taxon>Candidatus Nitronauta</taxon>
    </lineage>
</organism>
<name>A0A7T0BXG3_9BACT</name>
<gene>
    <name evidence="1" type="ORF">G3M70_13180</name>
</gene>
<accession>A0A7T0BXG3</accession>
<dbReference type="Proteomes" id="UP000594688">
    <property type="component" value="Chromosome"/>
</dbReference>
<evidence type="ECO:0000313" key="1">
    <source>
        <dbReference type="EMBL" id="QPJ62777.1"/>
    </source>
</evidence>
<evidence type="ECO:0000313" key="2">
    <source>
        <dbReference type="Proteomes" id="UP000594688"/>
    </source>
</evidence>
<dbReference type="KEGG" id="nli:G3M70_13180"/>
<reference evidence="1 2" key="1">
    <citation type="submission" date="2020-02" db="EMBL/GenBank/DDBJ databases">
        <title>Genomic and physiological characterization of two novel Nitrospinaceae genera.</title>
        <authorList>
            <person name="Mueller A.J."/>
            <person name="Jung M.-Y."/>
            <person name="Strachan C.R."/>
            <person name="Herbold C.W."/>
            <person name="Kirkegaard R.H."/>
            <person name="Daims H."/>
        </authorList>
    </citation>
    <scope>NUCLEOTIDE SEQUENCE [LARGE SCALE GENOMIC DNA]</scope>
    <source>
        <strain evidence="1">EB</strain>
    </source>
</reference>
<proteinExistence type="predicted"/>
<dbReference type="AlphaFoldDB" id="A0A7T0BXG3"/>